<accession>A0A151NFB3</accession>
<dbReference type="Proteomes" id="UP000050525">
    <property type="component" value="Unassembled WGS sequence"/>
</dbReference>
<reference evidence="2 3" key="1">
    <citation type="journal article" date="2012" name="Genome Biol.">
        <title>Sequencing three crocodilian genomes to illuminate the evolution of archosaurs and amniotes.</title>
        <authorList>
            <person name="St John J.A."/>
            <person name="Braun E.L."/>
            <person name="Isberg S.R."/>
            <person name="Miles L.G."/>
            <person name="Chong A.Y."/>
            <person name="Gongora J."/>
            <person name="Dalzell P."/>
            <person name="Moran C."/>
            <person name="Bed'hom B."/>
            <person name="Abzhanov A."/>
            <person name="Burgess S.C."/>
            <person name="Cooksey A.M."/>
            <person name="Castoe T.A."/>
            <person name="Crawford N.G."/>
            <person name="Densmore L.D."/>
            <person name="Drew J.C."/>
            <person name="Edwards S.V."/>
            <person name="Faircloth B.C."/>
            <person name="Fujita M.K."/>
            <person name="Greenwold M.J."/>
            <person name="Hoffmann F.G."/>
            <person name="Howard J.M."/>
            <person name="Iguchi T."/>
            <person name="Janes D.E."/>
            <person name="Khan S.Y."/>
            <person name="Kohno S."/>
            <person name="de Koning A.J."/>
            <person name="Lance S.L."/>
            <person name="McCarthy F.M."/>
            <person name="McCormack J.E."/>
            <person name="Merchant M.E."/>
            <person name="Peterson D.G."/>
            <person name="Pollock D.D."/>
            <person name="Pourmand N."/>
            <person name="Raney B.J."/>
            <person name="Roessler K.A."/>
            <person name="Sanford J.R."/>
            <person name="Sawyer R.H."/>
            <person name="Schmidt C.J."/>
            <person name="Triplett E.W."/>
            <person name="Tuberville T.D."/>
            <person name="Venegas-Anaya M."/>
            <person name="Howard J.T."/>
            <person name="Jarvis E.D."/>
            <person name="Guillette L.J.Jr."/>
            <person name="Glenn T.C."/>
            <person name="Green R.E."/>
            <person name="Ray D.A."/>
        </authorList>
    </citation>
    <scope>NUCLEOTIDE SEQUENCE [LARGE SCALE GENOMIC DNA]</scope>
    <source>
        <strain evidence="2">KSC_2009_1</strain>
    </source>
</reference>
<protein>
    <submittedName>
        <fullName evidence="2">Uncharacterized protein</fullName>
    </submittedName>
</protein>
<comment type="caution">
    <text evidence="2">The sequence shown here is derived from an EMBL/GenBank/DDBJ whole genome shotgun (WGS) entry which is preliminary data.</text>
</comment>
<proteinExistence type="predicted"/>
<keyword evidence="3" id="KW-1185">Reference proteome</keyword>
<dbReference type="AlphaFoldDB" id="A0A151NFB3"/>
<dbReference type="EMBL" id="AKHW03003201">
    <property type="protein sequence ID" value="KYO35464.1"/>
    <property type="molecule type" value="Genomic_DNA"/>
</dbReference>
<evidence type="ECO:0000313" key="2">
    <source>
        <dbReference type="EMBL" id="KYO35464.1"/>
    </source>
</evidence>
<name>A0A151NFB3_ALLMI</name>
<evidence type="ECO:0000313" key="3">
    <source>
        <dbReference type="Proteomes" id="UP000050525"/>
    </source>
</evidence>
<gene>
    <name evidence="2" type="ORF">Y1Q_0008033</name>
</gene>
<evidence type="ECO:0000256" key="1">
    <source>
        <dbReference type="SAM" id="MobiDB-lite"/>
    </source>
</evidence>
<feature type="region of interest" description="Disordered" evidence="1">
    <location>
        <begin position="1"/>
        <end position="29"/>
    </location>
</feature>
<sequence length="87" mass="10049">MKAPAQRPQHRPGWLCEQAGGQHPVPLNSAPKVCSRQIQSQRNRERHIREGGGKEISAIRPEEKIIQPQSRFHTSFQERTFHHFAHP</sequence>
<organism evidence="2 3">
    <name type="scientific">Alligator mississippiensis</name>
    <name type="common">American alligator</name>
    <dbReference type="NCBI Taxonomy" id="8496"/>
    <lineage>
        <taxon>Eukaryota</taxon>
        <taxon>Metazoa</taxon>
        <taxon>Chordata</taxon>
        <taxon>Craniata</taxon>
        <taxon>Vertebrata</taxon>
        <taxon>Euteleostomi</taxon>
        <taxon>Archelosauria</taxon>
        <taxon>Archosauria</taxon>
        <taxon>Crocodylia</taxon>
        <taxon>Alligatoridae</taxon>
        <taxon>Alligatorinae</taxon>
        <taxon>Alligator</taxon>
    </lineage>
</organism>